<gene>
    <name evidence="1" type="ORF">TGP89_307090</name>
</gene>
<protein>
    <submittedName>
        <fullName evidence="1">Uncharacterized protein</fullName>
    </submittedName>
</protein>
<dbReference type="EMBL" id="AEYI02002573">
    <property type="protein sequence ID" value="KFG27818.1"/>
    <property type="molecule type" value="Genomic_DNA"/>
</dbReference>
<accession>A0A086J6Q0</accession>
<evidence type="ECO:0000313" key="2">
    <source>
        <dbReference type="Proteomes" id="UP000028828"/>
    </source>
</evidence>
<reference evidence="1 2" key="1">
    <citation type="submission" date="2014-03" db="EMBL/GenBank/DDBJ databases">
        <authorList>
            <person name="Sibley D."/>
            <person name="Venepally P."/>
            <person name="Karamycheva S."/>
            <person name="Hadjithomas M."/>
            <person name="Khan A."/>
            <person name="Brunk B."/>
            <person name="Roos D."/>
            <person name="Caler E."/>
            <person name="Lorenzi H."/>
        </authorList>
    </citation>
    <scope>NUCLEOTIDE SEQUENCE [LARGE SCALE GENOMIC DNA]</scope>
    <source>
        <strain evidence="2">p89</strain>
    </source>
</reference>
<comment type="caution">
    <text evidence="1">The sequence shown here is derived from an EMBL/GenBank/DDBJ whole genome shotgun (WGS) entry which is preliminary data.</text>
</comment>
<sequence length="146" mass="16584">MSYALDVFFEADTTPPLTAPRVWHLMVRGHDLGRLRQRQVVRVALTYVTGGTERWWNEAVLRRQYAGAAFVVIVFQMQRDCSTGGATRCSFYFVFSLRLTSWCVVHLFCIGRGGASLVGQCGTCSMILVFGYVHERKHSCYFRVSS</sequence>
<dbReference type="VEuPathDB" id="ToxoDB:TGP89_307090"/>
<proteinExistence type="predicted"/>
<evidence type="ECO:0000313" key="1">
    <source>
        <dbReference type="EMBL" id="KFG27818.1"/>
    </source>
</evidence>
<organism evidence="1 2">
    <name type="scientific">Toxoplasma gondii p89</name>
    <dbReference type="NCBI Taxonomy" id="943119"/>
    <lineage>
        <taxon>Eukaryota</taxon>
        <taxon>Sar</taxon>
        <taxon>Alveolata</taxon>
        <taxon>Apicomplexa</taxon>
        <taxon>Conoidasida</taxon>
        <taxon>Coccidia</taxon>
        <taxon>Eucoccidiorida</taxon>
        <taxon>Eimeriorina</taxon>
        <taxon>Sarcocystidae</taxon>
        <taxon>Toxoplasma</taxon>
    </lineage>
</organism>
<name>A0A086J6Q0_TOXGO</name>
<dbReference type="Proteomes" id="UP000028828">
    <property type="component" value="Unassembled WGS sequence"/>
</dbReference>
<dbReference type="AlphaFoldDB" id="A0A086J6Q0"/>